<accession>A0A1B7NYG6</accession>
<organism evidence="3 4">
    <name type="scientific">Emergomyces africanus</name>
    <dbReference type="NCBI Taxonomy" id="1955775"/>
    <lineage>
        <taxon>Eukaryota</taxon>
        <taxon>Fungi</taxon>
        <taxon>Dikarya</taxon>
        <taxon>Ascomycota</taxon>
        <taxon>Pezizomycotina</taxon>
        <taxon>Eurotiomycetes</taxon>
        <taxon>Eurotiomycetidae</taxon>
        <taxon>Onygenales</taxon>
        <taxon>Ajellomycetaceae</taxon>
        <taxon>Emergomyces</taxon>
    </lineage>
</organism>
<feature type="compositionally biased region" description="Basic and acidic residues" evidence="1">
    <location>
        <begin position="16"/>
        <end position="49"/>
    </location>
</feature>
<dbReference type="OrthoDB" id="5597581at2759"/>
<keyword evidence="4" id="KW-1185">Reference proteome</keyword>
<name>A0A1B7NYG6_9EURO</name>
<feature type="compositionally biased region" description="Basic and acidic residues" evidence="1">
    <location>
        <begin position="108"/>
        <end position="117"/>
    </location>
</feature>
<feature type="domain" description="Wbp11/ELF5/Saf1 N-terminal" evidence="2">
    <location>
        <begin position="6"/>
        <end position="84"/>
    </location>
</feature>
<sequence length="324" mass="35461">MAKDKERSLNPAQAQRRLEKAKALKKGKAEVQARRNEKLARRNPDRLQRQIDDLKAIEESGQPLRPSEKQHLEELERDLRAVKKAREALGDKAPTFGGGGARQGIHPPSDRGGRGGGDRVGVLGKRSRDGQNNSRWRRHGDDSNDSSDTDESVRRIPMPKDTPPPIPRRQHAPRRATNANMEPLGEGRGPGETQVKVNAAGAATTPVPPATAQPKPEAKVVYEAAPVIKDLRKEAVRKFVPTAVRIKQEAVRGQPGRLVEPEEMDRLEREGYLLGPTQTDQPAPPVEAAGAGIGFPTLTATPPTEVDTSKSRTVQIEDVEDEDI</sequence>
<dbReference type="Pfam" id="PF09429">
    <property type="entry name" value="Wbp11"/>
    <property type="match status" value="1"/>
</dbReference>
<dbReference type="InterPro" id="IPR019007">
    <property type="entry name" value="Wbp11/ELF5/Saf1_N"/>
</dbReference>
<evidence type="ECO:0000256" key="1">
    <source>
        <dbReference type="SAM" id="MobiDB-lite"/>
    </source>
</evidence>
<protein>
    <recommendedName>
        <fullName evidence="2">Wbp11/ELF5/Saf1 N-terminal domain-containing protein</fullName>
    </recommendedName>
</protein>
<feature type="region of interest" description="Disordered" evidence="1">
    <location>
        <begin position="1"/>
        <end position="49"/>
    </location>
</feature>
<feature type="region of interest" description="Disordered" evidence="1">
    <location>
        <begin position="274"/>
        <end position="324"/>
    </location>
</feature>
<reference evidence="3 4" key="1">
    <citation type="submission" date="2015-07" db="EMBL/GenBank/DDBJ databases">
        <title>Emmonsia species relationships and genome sequence.</title>
        <authorList>
            <person name="Cuomo C.A."/>
            <person name="Schwartz I.S."/>
            <person name="Kenyon C."/>
            <person name="de Hoog G.S."/>
            <person name="Govender N.P."/>
            <person name="Botha A."/>
            <person name="Moreno L."/>
            <person name="de Vries M."/>
            <person name="Munoz J.F."/>
            <person name="Stielow J.B."/>
        </authorList>
    </citation>
    <scope>NUCLEOTIDE SEQUENCE [LARGE SCALE GENOMIC DNA]</scope>
    <source>
        <strain evidence="3 4">CBS 136260</strain>
    </source>
</reference>
<gene>
    <name evidence="3" type="ORF">ACJ72_03870</name>
</gene>
<evidence type="ECO:0000259" key="2">
    <source>
        <dbReference type="Pfam" id="PF09429"/>
    </source>
</evidence>
<dbReference type="AlphaFoldDB" id="A0A1B7NYG6"/>
<evidence type="ECO:0000313" key="3">
    <source>
        <dbReference type="EMBL" id="OAX81783.1"/>
    </source>
</evidence>
<dbReference type="Proteomes" id="UP000091918">
    <property type="component" value="Unassembled WGS sequence"/>
</dbReference>
<dbReference type="STRING" id="1658172.A0A1B7NYG6"/>
<feature type="region of interest" description="Disordered" evidence="1">
    <location>
        <begin position="83"/>
        <end position="217"/>
    </location>
</feature>
<dbReference type="EMBL" id="LGUA01000408">
    <property type="protein sequence ID" value="OAX81783.1"/>
    <property type="molecule type" value="Genomic_DNA"/>
</dbReference>
<evidence type="ECO:0000313" key="4">
    <source>
        <dbReference type="Proteomes" id="UP000091918"/>
    </source>
</evidence>
<dbReference type="GO" id="GO:0006396">
    <property type="term" value="P:RNA processing"/>
    <property type="evidence" value="ECO:0007669"/>
    <property type="project" value="InterPro"/>
</dbReference>
<proteinExistence type="predicted"/>
<comment type="caution">
    <text evidence="3">The sequence shown here is derived from an EMBL/GenBank/DDBJ whole genome shotgun (WGS) entry which is preliminary data.</text>
</comment>